<feature type="active site" evidence="5">
    <location>
        <position position="95"/>
    </location>
</feature>
<dbReference type="Proteomes" id="UP000461880">
    <property type="component" value="Unassembled WGS sequence"/>
</dbReference>
<dbReference type="GO" id="GO:0070005">
    <property type="term" value="F:cysteine-type aminopeptidase activity"/>
    <property type="evidence" value="ECO:0007669"/>
    <property type="project" value="InterPro"/>
</dbReference>
<protein>
    <recommendedName>
        <fullName evidence="4">Aminopeptidase</fullName>
    </recommendedName>
</protein>
<gene>
    <name evidence="6" type="ORF">FYJ51_03730</name>
</gene>
<dbReference type="PIRSF" id="PIRSF005700">
    <property type="entry name" value="PepC"/>
    <property type="match status" value="1"/>
</dbReference>
<evidence type="ECO:0000256" key="2">
    <source>
        <dbReference type="ARBA" id="ARBA00022801"/>
    </source>
</evidence>
<dbReference type="Pfam" id="PF03051">
    <property type="entry name" value="Peptidase_C1_2"/>
    <property type="match status" value="1"/>
</dbReference>
<evidence type="ECO:0000313" key="6">
    <source>
        <dbReference type="EMBL" id="MSS58008.1"/>
    </source>
</evidence>
<evidence type="ECO:0000256" key="4">
    <source>
        <dbReference type="PIRNR" id="PIRNR005700"/>
    </source>
</evidence>
<dbReference type="GO" id="GO:0043418">
    <property type="term" value="P:homocysteine catabolic process"/>
    <property type="evidence" value="ECO:0007669"/>
    <property type="project" value="TreeGrafter"/>
</dbReference>
<dbReference type="InterPro" id="IPR004134">
    <property type="entry name" value="Peptidase_C1B"/>
</dbReference>
<name>A0A7X2TFR3_9FIRM</name>
<dbReference type="GO" id="GO:0005737">
    <property type="term" value="C:cytoplasm"/>
    <property type="evidence" value="ECO:0007669"/>
    <property type="project" value="TreeGrafter"/>
</dbReference>
<dbReference type="SUPFAM" id="SSF54001">
    <property type="entry name" value="Cysteine proteinases"/>
    <property type="match status" value="1"/>
</dbReference>
<dbReference type="PROSITE" id="PS00139">
    <property type="entry name" value="THIOL_PROTEASE_CYS"/>
    <property type="match status" value="1"/>
</dbReference>
<accession>A0A7X2TFR3</accession>
<keyword evidence="2 4" id="KW-0378">Hydrolase</keyword>
<dbReference type="AlphaFoldDB" id="A0A7X2TFR3"/>
<keyword evidence="4" id="KW-0031">Aminopeptidase</keyword>
<dbReference type="EMBL" id="VUMN01000006">
    <property type="protein sequence ID" value="MSS58008.1"/>
    <property type="molecule type" value="Genomic_DNA"/>
</dbReference>
<dbReference type="PANTHER" id="PTHR10363:SF2">
    <property type="entry name" value="BLEOMYCIN HYDROLASE"/>
    <property type="match status" value="1"/>
</dbReference>
<organism evidence="6 7">
    <name type="scientific">Stecheria intestinalis</name>
    <dbReference type="NCBI Taxonomy" id="2606630"/>
    <lineage>
        <taxon>Bacteria</taxon>
        <taxon>Bacillati</taxon>
        <taxon>Bacillota</taxon>
        <taxon>Erysipelotrichia</taxon>
        <taxon>Erysipelotrichales</taxon>
        <taxon>Erysipelotrichaceae</taxon>
        <taxon>Stecheria</taxon>
    </lineage>
</organism>
<dbReference type="InterPro" id="IPR000169">
    <property type="entry name" value="Pept_cys_AS"/>
</dbReference>
<keyword evidence="3 4" id="KW-0788">Thiol protease</keyword>
<comment type="similarity">
    <text evidence="4">Belongs to the peptidase C1 family.</text>
</comment>
<evidence type="ECO:0000256" key="1">
    <source>
        <dbReference type="ARBA" id="ARBA00022670"/>
    </source>
</evidence>
<dbReference type="GO" id="GO:0009636">
    <property type="term" value="P:response to toxic substance"/>
    <property type="evidence" value="ECO:0007669"/>
    <property type="project" value="TreeGrafter"/>
</dbReference>
<sequence length="459" mass="52431">MTSSQVPFLSDCGILKDRKSSEKTWRKQMSVLTPERLSELQNSITEQDRILSAAATHEDVMKLGCDDRKAAMLHMAFNIEIEHHGITAQKQSGRCWLFSALNGLRETAASKMGVETFEFSENYLAFYDKLEKANNWLQMAADTAEEPISSRAVQYLFHGIQDGNVWDQVRGLIMKYGLVPKEVMPETWASEHTASANQLTNRILRKKAAELRAAKPEEREAIIQDGMKQIYRLECILFGEPVQTFDYVWRDRNNQIHEVKNLTPKSFYQTYVGTDLSEYVHVISEPTSYEPMHVCIVSHDNGTMAENNRVRLNLPYEELEALCIAQLKAGMPVWIGLDSRAYSSREEGIFDPDCFVLSQCFGDLSMSRKDLLETGESSAVHNVLLIGVHLDQDGKPLRWKIENSWGKESGKDGIYACSENYFRTYVFEAAVHQDFLNEEQKADLKKEPVVLHPWELPLM</sequence>
<dbReference type="Gene3D" id="3.90.70.10">
    <property type="entry name" value="Cysteine proteinases"/>
    <property type="match status" value="1"/>
</dbReference>
<comment type="caution">
    <text evidence="6">The sequence shown here is derived from an EMBL/GenBank/DDBJ whole genome shotgun (WGS) entry which is preliminary data.</text>
</comment>
<keyword evidence="1 4" id="KW-0645">Protease</keyword>
<evidence type="ECO:0000256" key="3">
    <source>
        <dbReference type="ARBA" id="ARBA00022807"/>
    </source>
</evidence>
<feature type="active site" evidence="5">
    <location>
        <position position="403"/>
    </location>
</feature>
<proteinExistence type="inferred from homology"/>
<evidence type="ECO:0000256" key="5">
    <source>
        <dbReference type="PIRSR" id="PIRSR005700-1"/>
    </source>
</evidence>
<feature type="active site" evidence="5">
    <location>
        <position position="381"/>
    </location>
</feature>
<reference evidence="6 7" key="1">
    <citation type="submission" date="2019-08" db="EMBL/GenBank/DDBJ databases">
        <title>In-depth cultivation of the pig gut microbiome towards novel bacterial diversity and tailored functional studies.</title>
        <authorList>
            <person name="Wylensek D."/>
            <person name="Hitch T.C.A."/>
            <person name="Clavel T."/>
        </authorList>
    </citation>
    <scope>NUCLEOTIDE SEQUENCE [LARGE SCALE GENOMIC DNA]</scope>
    <source>
        <strain evidence="6 7">Oil+RF-744-GAM-WT-6</strain>
    </source>
</reference>
<keyword evidence="7" id="KW-1185">Reference proteome</keyword>
<dbReference type="InterPro" id="IPR038765">
    <property type="entry name" value="Papain-like_cys_pep_sf"/>
</dbReference>
<dbReference type="PANTHER" id="PTHR10363">
    <property type="entry name" value="BLEOMYCIN HYDROLASE"/>
    <property type="match status" value="1"/>
</dbReference>
<evidence type="ECO:0000313" key="7">
    <source>
        <dbReference type="Proteomes" id="UP000461880"/>
    </source>
</evidence>
<dbReference type="GO" id="GO:0006508">
    <property type="term" value="P:proteolysis"/>
    <property type="evidence" value="ECO:0007669"/>
    <property type="project" value="UniProtKB-KW"/>
</dbReference>